<protein>
    <submittedName>
        <fullName evidence="2">Membrane protein (Modular protein)</fullName>
    </submittedName>
</protein>
<feature type="transmembrane region" description="Helical" evidence="1">
    <location>
        <begin position="18"/>
        <end position="40"/>
    </location>
</feature>
<evidence type="ECO:0000256" key="1">
    <source>
        <dbReference type="SAM" id="Phobius"/>
    </source>
</evidence>
<keyword evidence="1" id="KW-0812">Transmembrane</keyword>
<dbReference type="AlphaFoldDB" id="I4EZ44"/>
<name>I4EZ44_MODI5</name>
<dbReference type="EMBL" id="FO203431">
    <property type="protein sequence ID" value="CCH88657.1"/>
    <property type="molecule type" value="Genomic_DNA"/>
</dbReference>
<dbReference type="Proteomes" id="UP000006461">
    <property type="component" value="Chromosome"/>
</dbReference>
<dbReference type="OMA" id="ANGWANY"/>
<gene>
    <name evidence="2" type="ordered locus">MODMU_3244</name>
</gene>
<dbReference type="OrthoDB" id="5196070at2"/>
<organism evidence="2 3">
    <name type="scientific">Modestobacter italicus (strain DSM 44449 / CECT 9708 / BC 501)</name>
    <dbReference type="NCBI Taxonomy" id="2732864"/>
    <lineage>
        <taxon>Bacteria</taxon>
        <taxon>Bacillati</taxon>
        <taxon>Actinomycetota</taxon>
        <taxon>Actinomycetes</taxon>
        <taxon>Geodermatophilales</taxon>
        <taxon>Geodermatophilaceae</taxon>
        <taxon>Modestobacter</taxon>
    </lineage>
</organism>
<dbReference type="PATRIC" id="fig|477641.3.peg.3067"/>
<keyword evidence="1" id="KW-1133">Transmembrane helix</keyword>
<evidence type="ECO:0000313" key="2">
    <source>
        <dbReference type="EMBL" id="CCH88657.1"/>
    </source>
</evidence>
<evidence type="ECO:0000313" key="3">
    <source>
        <dbReference type="Proteomes" id="UP000006461"/>
    </source>
</evidence>
<feature type="transmembrane region" description="Helical" evidence="1">
    <location>
        <begin position="52"/>
        <end position="72"/>
    </location>
</feature>
<dbReference type="KEGG" id="mmar:MODMU_3244"/>
<proteinExistence type="predicted"/>
<keyword evidence="3" id="KW-1185">Reference proteome</keyword>
<feature type="transmembrane region" description="Helical" evidence="1">
    <location>
        <begin position="79"/>
        <end position="98"/>
    </location>
</feature>
<feature type="transmembrane region" description="Helical" evidence="1">
    <location>
        <begin position="110"/>
        <end position="131"/>
    </location>
</feature>
<sequence length="152" mass="15972">MEHASPVRWAGAPADVRALVGGAVLVLAYGTGVHVVQLVGSGFDPYPELPGWLRGYFVALTVLDPLAAVLLAGRRRSGVVLLVAVLVTDALANGWANYGLDPAAGVTPGRVGQAVISVLALVAVLTSHRLWRYAEGTGPRRRTAVSERRADR</sequence>
<reference evidence="2 3" key="1">
    <citation type="journal article" date="2012" name="J. Bacteriol.">
        <title>Genome Sequence of Radiation-Resistant Modestobacter marinus Strain BC501, a Representative Actinobacterium That Thrives on Calcareous Stone Surfaces.</title>
        <authorList>
            <person name="Normand P."/>
            <person name="Gury J."/>
            <person name="Pujic P."/>
            <person name="Chouaia B."/>
            <person name="Crotti E."/>
            <person name="Brusetti L."/>
            <person name="Daffonchio D."/>
            <person name="Vacherie B."/>
            <person name="Barbe V."/>
            <person name="Medigue C."/>
            <person name="Calteau A."/>
            <person name="Ghodhbane-Gtari F."/>
            <person name="Essoussi I."/>
            <person name="Nouioui I."/>
            <person name="Abbassi-Ghozzi I."/>
            <person name="Gtari M."/>
        </authorList>
    </citation>
    <scope>NUCLEOTIDE SEQUENCE [LARGE SCALE GENOMIC DNA]</scope>
    <source>
        <strain evidence="3">BC 501</strain>
    </source>
</reference>
<keyword evidence="1" id="KW-0472">Membrane</keyword>
<dbReference type="eggNOG" id="ENOG5033NVP">
    <property type="taxonomic scope" value="Bacteria"/>
</dbReference>
<dbReference type="HOGENOM" id="CLU_142746_0_0_11"/>
<accession>I4EZ44</accession>
<dbReference type="STRING" id="477641.MODMU_3244"/>